<dbReference type="AlphaFoldDB" id="A0AAE1E4H1"/>
<sequence length="217" mass="24337">MLEHLAFQRSINQVPCSLAQAIMIFHASLSLVAFSTSVTRPLSHFTLSFKDLWRPDRRILHRRSQTLFLTRRIKLDLGTENESTGHRKGNAEQPPQPLLGLNQASLCLQALTLMTGNKTSISIFPNSLINSQSHLCQLYPYGIPFGFQTSSQGKQWIQLAGHQGNFQAGEAGSVLKKLDALEQECYQSLMTDSLKKFVPEYKGNVEKNGESILFMNL</sequence>
<comment type="caution">
    <text evidence="1">The sequence shown here is derived from an EMBL/GenBank/DDBJ whole genome shotgun (WGS) entry which is preliminary data.</text>
</comment>
<evidence type="ECO:0000313" key="1">
    <source>
        <dbReference type="EMBL" id="KAK3793200.1"/>
    </source>
</evidence>
<keyword evidence="2" id="KW-1185">Reference proteome</keyword>
<accession>A0AAE1E4H1</accession>
<dbReference type="Proteomes" id="UP001283361">
    <property type="component" value="Unassembled WGS sequence"/>
</dbReference>
<protein>
    <submittedName>
        <fullName evidence="1">Uncharacterized protein</fullName>
    </submittedName>
</protein>
<dbReference type="Gene3D" id="3.30.470.160">
    <property type="entry name" value="Inositol polyphosphate kinase"/>
    <property type="match status" value="1"/>
</dbReference>
<proteinExistence type="predicted"/>
<evidence type="ECO:0000313" key="2">
    <source>
        <dbReference type="Proteomes" id="UP001283361"/>
    </source>
</evidence>
<gene>
    <name evidence="1" type="ORF">RRG08_012876</name>
</gene>
<name>A0AAE1E4H1_9GAST</name>
<dbReference type="SUPFAM" id="SSF56104">
    <property type="entry name" value="SAICAR synthase-like"/>
    <property type="match status" value="1"/>
</dbReference>
<organism evidence="1 2">
    <name type="scientific">Elysia crispata</name>
    <name type="common">lettuce slug</name>
    <dbReference type="NCBI Taxonomy" id="231223"/>
    <lineage>
        <taxon>Eukaryota</taxon>
        <taxon>Metazoa</taxon>
        <taxon>Spiralia</taxon>
        <taxon>Lophotrochozoa</taxon>
        <taxon>Mollusca</taxon>
        <taxon>Gastropoda</taxon>
        <taxon>Heterobranchia</taxon>
        <taxon>Euthyneura</taxon>
        <taxon>Panpulmonata</taxon>
        <taxon>Sacoglossa</taxon>
        <taxon>Placobranchoidea</taxon>
        <taxon>Plakobranchidae</taxon>
        <taxon>Elysia</taxon>
    </lineage>
</organism>
<dbReference type="EMBL" id="JAWDGP010001273">
    <property type="protein sequence ID" value="KAK3793200.1"/>
    <property type="molecule type" value="Genomic_DNA"/>
</dbReference>
<reference evidence="1" key="1">
    <citation type="journal article" date="2023" name="G3 (Bethesda)">
        <title>A reference genome for the long-term kleptoplast-retaining sea slug Elysia crispata morphotype clarki.</title>
        <authorList>
            <person name="Eastman K.E."/>
            <person name="Pendleton A.L."/>
            <person name="Shaikh M.A."/>
            <person name="Suttiyut T."/>
            <person name="Ogas R."/>
            <person name="Tomko P."/>
            <person name="Gavelis G."/>
            <person name="Widhalm J.R."/>
            <person name="Wisecaver J.H."/>
        </authorList>
    </citation>
    <scope>NUCLEOTIDE SEQUENCE</scope>
    <source>
        <strain evidence="1">ECLA1</strain>
    </source>
</reference>
<dbReference type="InterPro" id="IPR038286">
    <property type="entry name" value="IPK_sf"/>
</dbReference>